<evidence type="ECO:0000313" key="2">
    <source>
        <dbReference type="Proteomes" id="UP000294847"/>
    </source>
</evidence>
<reference evidence="1 2" key="1">
    <citation type="journal article" date="2019" name="Mol. Biol. Evol.">
        <title>Blast fungal genomes show frequent chromosomal changes, gene gains and losses, and effector gene turnover.</title>
        <authorList>
            <person name="Gomez Luciano L.B."/>
            <person name="Jason Tsai I."/>
            <person name="Chuma I."/>
            <person name="Tosa Y."/>
            <person name="Chen Y.H."/>
            <person name="Li J.Y."/>
            <person name="Li M.Y."/>
            <person name="Jade Lu M.Y."/>
            <person name="Nakayashiki H."/>
            <person name="Li W.H."/>
        </authorList>
    </citation>
    <scope>NUCLEOTIDE SEQUENCE [LARGE SCALE GENOMIC DNA]</scope>
    <source>
        <strain evidence="1">MZ5-1-6</strain>
    </source>
</reference>
<accession>A0A4P7MXH7</accession>
<name>A0A4P7MXH7_PYROR</name>
<evidence type="ECO:0000313" key="1">
    <source>
        <dbReference type="EMBL" id="QBZ53871.1"/>
    </source>
</evidence>
<proteinExistence type="predicted"/>
<dbReference type="AlphaFoldDB" id="A0A4P7MXH7"/>
<dbReference type="SMR" id="A0A4P7MXH7"/>
<gene>
    <name evidence="1" type="ORF">PoMZ_09561</name>
</gene>
<sequence>MSGFGNAIALLFKLRSKPQTASTIANARHSVAHAKLGRSDLVLGSSKHTRVYGYGS</sequence>
<protein>
    <submittedName>
        <fullName evidence="1">Uncharacterized protein</fullName>
    </submittedName>
</protein>
<organism evidence="1 2">
    <name type="scientific">Pyricularia oryzae</name>
    <name type="common">Rice blast fungus</name>
    <name type="synonym">Magnaporthe oryzae</name>
    <dbReference type="NCBI Taxonomy" id="318829"/>
    <lineage>
        <taxon>Eukaryota</taxon>
        <taxon>Fungi</taxon>
        <taxon>Dikarya</taxon>
        <taxon>Ascomycota</taxon>
        <taxon>Pezizomycotina</taxon>
        <taxon>Sordariomycetes</taxon>
        <taxon>Sordariomycetidae</taxon>
        <taxon>Magnaporthales</taxon>
        <taxon>Pyriculariaceae</taxon>
        <taxon>Pyricularia</taxon>
    </lineage>
</organism>
<dbReference type="Proteomes" id="UP000294847">
    <property type="component" value="Chromosome 1"/>
</dbReference>
<dbReference type="EMBL" id="CP034204">
    <property type="protein sequence ID" value="QBZ53871.1"/>
    <property type="molecule type" value="Genomic_DNA"/>
</dbReference>